<reference evidence="1 2" key="1">
    <citation type="journal article" date="2015" name="Int. J. Syst. Evol. Microbiol.">
        <title>Methanoculleus taiwanensis sp. nov., a methanogen isolated from deep marine sediment at the deformation front area near Taiwan.</title>
        <authorList>
            <person name="Weng C.Y."/>
            <person name="Chen S.C."/>
            <person name="Lai M.C."/>
            <person name="Wu S.Y."/>
            <person name="Lin S."/>
            <person name="Yang T.F."/>
            <person name="Chen P.C."/>
        </authorList>
    </citation>
    <scope>NUCLEOTIDE SEQUENCE [LARGE SCALE GENOMIC DNA]</scope>
    <source>
        <strain evidence="1 2">CYW4</strain>
    </source>
</reference>
<dbReference type="AlphaFoldDB" id="A0A498H0K7"/>
<proteinExistence type="predicted"/>
<dbReference type="InterPro" id="IPR009097">
    <property type="entry name" value="Cyclic_Pdiesterase"/>
</dbReference>
<dbReference type="SUPFAM" id="SSF55144">
    <property type="entry name" value="LigT-like"/>
    <property type="match status" value="1"/>
</dbReference>
<name>A0A498H0K7_9EURY</name>
<organism evidence="1 2">
    <name type="scientific">Methanoculleus taiwanensis</name>
    <dbReference type="NCBI Taxonomy" id="1550565"/>
    <lineage>
        <taxon>Archaea</taxon>
        <taxon>Methanobacteriati</taxon>
        <taxon>Methanobacteriota</taxon>
        <taxon>Stenosarchaea group</taxon>
        <taxon>Methanomicrobia</taxon>
        <taxon>Methanomicrobiales</taxon>
        <taxon>Methanomicrobiaceae</taxon>
        <taxon>Methanoculleus</taxon>
    </lineage>
</organism>
<dbReference type="Proteomes" id="UP000290932">
    <property type="component" value="Unassembled WGS sequence"/>
</dbReference>
<keyword evidence="2" id="KW-1185">Reference proteome</keyword>
<evidence type="ECO:0008006" key="3">
    <source>
        <dbReference type="Google" id="ProtNLM"/>
    </source>
</evidence>
<dbReference type="Pfam" id="PF13563">
    <property type="entry name" value="2_5_RNA_ligase2"/>
    <property type="match status" value="1"/>
</dbReference>
<gene>
    <name evidence="1" type="ORF">ABH15_10310</name>
</gene>
<evidence type="ECO:0000313" key="2">
    <source>
        <dbReference type="Proteomes" id="UP000290932"/>
    </source>
</evidence>
<accession>A0A498H0K7</accession>
<dbReference type="EMBL" id="LHQS01000002">
    <property type="protein sequence ID" value="RXE56459.1"/>
    <property type="molecule type" value="Genomic_DNA"/>
</dbReference>
<sequence length="233" mass="27444">MPMPPWPDCYNLHITMHDGRFTKIAREIAGAFRLTSQIQWYPHITLVSHFWPRANFSEERLKAAIEDAAEPFDHLTVSVDGFIRLTNHSVQNQAIAHRVIPSRALIGFWHPLSRRLFHFSVFPPNIPIAQAENRTDLYPEEKALHITIARHLHQREADLLWEELQRHRKLRPPQTTFDVVRVTLGKNMRIYAEYDLPRRQWLTGNEMYSKVEWAKTEEAYRRGTALQPVQPSR</sequence>
<protein>
    <recommendedName>
        <fullName evidence="3">2'-5' RNA ligase</fullName>
    </recommendedName>
</protein>
<comment type="caution">
    <text evidence="1">The sequence shown here is derived from an EMBL/GenBank/DDBJ whole genome shotgun (WGS) entry which is preliminary data.</text>
</comment>
<evidence type="ECO:0000313" key="1">
    <source>
        <dbReference type="EMBL" id="RXE56459.1"/>
    </source>
</evidence>
<dbReference type="Gene3D" id="3.90.1140.10">
    <property type="entry name" value="Cyclic phosphodiesterase"/>
    <property type="match status" value="1"/>
</dbReference>